<evidence type="ECO:0000256" key="2">
    <source>
        <dbReference type="ARBA" id="ARBA00023043"/>
    </source>
</evidence>
<gene>
    <name evidence="6" type="ORF">GN958_ATG11323</name>
</gene>
<dbReference type="PROSITE" id="PS50297">
    <property type="entry name" value="ANK_REP_REGION"/>
    <property type="match status" value="1"/>
</dbReference>
<evidence type="ECO:0000256" key="5">
    <source>
        <dbReference type="SAM" id="Phobius"/>
    </source>
</evidence>
<keyword evidence="5" id="KW-1133">Transmembrane helix</keyword>
<sequence>TQKKILFLDLLILKRRLPLASSGGSNLELSLSVSMRQLLILVAQHPLKVGTTVLLLSIFYSFARVLVLQYVVGALQDAILRYPKNFPHAFFLPLFHISLVVAATAALYQDYRHSRLWSPATSTQLWKHVLPLPLTLHHGKWSRLVGIPLYAFVIALVDAVLVFRDPIIESMATSIVKSFFRPTPELGQRYYQPRYVEGMMFQDRAEMAARIFTIGAPAAERSTTNVYSYVRLPIEVSVAAVVCASFALARFFREPQHDGDELREAARNNDILGVKLLLARGMDPDACSGDGTTALHVCGQQAIDRAAQALLEHGAYANVIDRLGFTPLHWAVQMRREEVSTASRLSTIRILLRHGADPRKPDASGTTPLLIASRKENEASLGVLKEFLPEDETSGEVETTEMIDEATSDDGNF</sequence>
<accession>A0A8S9UIZ1</accession>
<organism evidence="6 7">
    <name type="scientific">Phytophthora infestans</name>
    <name type="common">Potato late blight agent</name>
    <name type="synonym">Botrytis infestans</name>
    <dbReference type="NCBI Taxonomy" id="4787"/>
    <lineage>
        <taxon>Eukaryota</taxon>
        <taxon>Sar</taxon>
        <taxon>Stramenopiles</taxon>
        <taxon>Oomycota</taxon>
        <taxon>Peronosporomycetes</taxon>
        <taxon>Peronosporales</taxon>
        <taxon>Peronosporaceae</taxon>
        <taxon>Phytophthora</taxon>
    </lineage>
</organism>
<dbReference type="Gene3D" id="1.25.40.20">
    <property type="entry name" value="Ankyrin repeat-containing domain"/>
    <property type="match status" value="1"/>
</dbReference>
<feature type="repeat" description="ANK" evidence="3">
    <location>
        <begin position="290"/>
        <end position="322"/>
    </location>
</feature>
<evidence type="ECO:0000256" key="3">
    <source>
        <dbReference type="PROSITE-ProRule" id="PRU00023"/>
    </source>
</evidence>
<feature type="transmembrane region" description="Helical" evidence="5">
    <location>
        <begin position="141"/>
        <end position="163"/>
    </location>
</feature>
<dbReference type="SMART" id="SM00248">
    <property type="entry name" value="ANK"/>
    <property type="match status" value="3"/>
</dbReference>
<dbReference type="Proteomes" id="UP000704712">
    <property type="component" value="Unassembled WGS sequence"/>
</dbReference>
<name>A0A8S9UIZ1_PHYIN</name>
<feature type="non-terminal residue" evidence="6">
    <location>
        <position position="1"/>
    </location>
</feature>
<feature type="transmembrane region" description="Helical" evidence="5">
    <location>
        <begin position="87"/>
        <end position="108"/>
    </location>
</feature>
<feature type="region of interest" description="Disordered" evidence="4">
    <location>
        <begin position="390"/>
        <end position="413"/>
    </location>
</feature>
<keyword evidence="1" id="KW-0677">Repeat</keyword>
<dbReference type="SUPFAM" id="SSF48403">
    <property type="entry name" value="Ankyrin repeat"/>
    <property type="match status" value="1"/>
</dbReference>
<keyword evidence="5" id="KW-0472">Membrane</keyword>
<dbReference type="EMBL" id="JAACNO010001556">
    <property type="protein sequence ID" value="KAF4139422.1"/>
    <property type="molecule type" value="Genomic_DNA"/>
</dbReference>
<feature type="repeat" description="ANK" evidence="3">
    <location>
        <begin position="323"/>
        <end position="363"/>
    </location>
</feature>
<feature type="transmembrane region" description="Helical" evidence="5">
    <location>
        <begin position="53"/>
        <end position="75"/>
    </location>
</feature>
<dbReference type="InterPro" id="IPR036770">
    <property type="entry name" value="Ankyrin_rpt-contain_sf"/>
</dbReference>
<evidence type="ECO:0000313" key="7">
    <source>
        <dbReference type="Proteomes" id="UP000704712"/>
    </source>
</evidence>
<keyword evidence="5" id="KW-0812">Transmembrane</keyword>
<protein>
    <submittedName>
        <fullName evidence="6">Ankyrin repeats domain-containing protein</fullName>
    </submittedName>
</protein>
<evidence type="ECO:0000256" key="1">
    <source>
        <dbReference type="ARBA" id="ARBA00022737"/>
    </source>
</evidence>
<keyword evidence="2 3" id="KW-0040">ANK repeat</keyword>
<proteinExistence type="predicted"/>
<dbReference type="PROSITE" id="PS50088">
    <property type="entry name" value="ANK_REPEAT"/>
    <property type="match status" value="2"/>
</dbReference>
<dbReference type="InterPro" id="IPR002110">
    <property type="entry name" value="Ankyrin_rpt"/>
</dbReference>
<dbReference type="PANTHER" id="PTHR24171">
    <property type="entry name" value="ANKYRIN REPEAT DOMAIN-CONTAINING PROTEIN 39-RELATED"/>
    <property type="match status" value="1"/>
</dbReference>
<dbReference type="Pfam" id="PF12796">
    <property type="entry name" value="Ank_2"/>
    <property type="match status" value="1"/>
</dbReference>
<evidence type="ECO:0000313" key="6">
    <source>
        <dbReference type="EMBL" id="KAF4139422.1"/>
    </source>
</evidence>
<evidence type="ECO:0000256" key="4">
    <source>
        <dbReference type="SAM" id="MobiDB-lite"/>
    </source>
</evidence>
<reference evidence="6" key="1">
    <citation type="submission" date="2020-03" db="EMBL/GenBank/DDBJ databases">
        <title>Hybrid Assembly of Korean Phytophthora infestans isolates.</title>
        <authorList>
            <person name="Prokchorchik M."/>
            <person name="Lee Y."/>
            <person name="Seo J."/>
            <person name="Cho J.-H."/>
            <person name="Park Y.-E."/>
            <person name="Jang D.-C."/>
            <person name="Im J.-S."/>
            <person name="Choi J.-G."/>
            <person name="Park H.-J."/>
            <person name="Lee G.-B."/>
            <person name="Lee Y.-G."/>
            <person name="Hong S.-Y."/>
            <person name="Cho K."/>
            <person name="Sohn K.H."/>
        </authorList>
    </citation>
    <scope>NUCLEOTIDE SEQUENCE</scope>
    <source>
        <strain evidence="6">KR_2_A2</strain>
    </source>
</reference>
<dbReference type="AlphaFoldDB" id="A0A8S9UIZ1"/>
<comment type="caution">
    <text evidence="6">The sequence shown here is derived from an EMBL/GenBank/DDBJ whole genome shotgun (WGS) entry which is preliminary data.</text>
</comment>